<evidence type="ECO:0000313" key="4">
    <source>
        <dbReference type="Proteomes" id="UP001498398"/>
    </source>
</evidence>
<dbReference type="Gene3D" id="3.40.50.12780">
    <property type="entry name" value="N-terminal domain of ligase-like"/>
    <property type="match status" value="1"/>
</dbReference>
<evidence type="ECO:0000313" key="3">
    <source>
        <dbReference type="EMBL" id="KAK7464738.1"/>
    </source>
</evidence>
<organism evidence="3 4">
    <name type="scientific">Marasmiellus scandens</name>
    <dbReference type="NCBI Taxonomy" id="2682957"/>
    <lineage>
        <taxon>Eukaryota</taxon>
        <taxon>Fungi</taxon>
        <taxon>Dikarya</taxon>
        <taxon>Basidiomycota</taxon>
        <taxon>Agaricomycotina</taxon>
        <taxon>Agaricomycetes</taxon>
        <taxon>Agaricomycetidae</taxon>
        <taxon>Agaricales</taxon>
        <taxon>Marasmiineae</taxon>
        <taxon>Omphalotaceae</taxon>
        <taxon>Marasmiellus</taxon>
    </lineage>
</organism>
<dbReference type="InterPro" id="IPR000873">
    <property type="entry name" value="AMP-dep_synth/lig_dom"/>
</dbReference>
<proteinExistence type="inferred from homology"/>
<dbReference type="EMBL" id="JBANRG010000007">
    <property type="protein sequence ID" value="KAK7464738.1"/>
    <property type="molecule type" value="Genomic_DNA"/>
</dbReference>
<dbReference type="Proteomes" id="UP001498398">
    <property type="component" value="Unassembled WGS sequence"/>
</dbReference>
<keyword evidence="4" id="KW-1185">Reference proteome</keyword>
<evidence type="ECO:0000256" key="1">
    <source>
        <dbReference type="ARBA" id="ARBA00006432"/>
    </source>
</evidence>
<dbReference type="Pfam" id="PF23562">
    <property type="entry name" value="AMP-binding_C_3"/>
    <property type="match status" value="1"/>
</dbReference>
<protein>
    <recommendedName>
        <fullName evidence="2">AMP-dependent synthetase/ligase domain-containing protein</fullName>
    </recommendedName>
</protein>
<sequence>MIDPAMISTLEKTHLQILDDAAKSYPDKPLFWLPKSTPEPGKPLEEWVPLTRKQFHWHVLLAKRFYASNFARMGVASGSIVGLWLSGNSHEDLIHALGVSAAGCVPQLFSLYYSHSEVVFELLVNSNAKALVIDSNLISDISGCPVPTIDIVSESTVPPVYKVSFGMSEPCGEDAQETLQSADFSFADEKNNVAIMHHTSGSTSKIPKLIPWTHKWLTSVYTKFEEAWAPGVKHATQDVYVRLGNFNHCATWYEYLGCVLQGGCMIMPSSLSFSTEEILNMIKCCGLNRLCQYSMMMQPVLERARREPDFFQTLKGLRTIMYGGTSLAPEIELWAHESGLNMANIFASSECGLLMISSPGPKPSLFKPLNGISYKFVPARGSEDNVVSSNLLKLPLLELVILPDSPDFPTSKHLLDPDDGLFYTGDFFERASYKGEDRFIFRGRNNDWIKCAMGQICDAKAIEDAVRQYCADLISDCVVVGQNRRGPALLIEPAIERTSGYKDLQNSIVQRLADFNRNRFPHERVDNSNLILIVEPGMLPRTAAKGNIRRKSAEEQFRARLDEIFIRVSPVKHHFLS</sequence>
<name>A0ABR1JRP3_9AGAR</name>
<comment type="caution">
    <text evidence="3">The sequence shown here is derived from an EMBL/GenBank/DDBJ whole genome shotgun (WGS) entry which is preliminary data.</text>
</comment>
<dbReference type="InterPro" id="IPR042099">
    <property type="entry name" value="ANL_N_sf"/>
</dbReference>
<evidence type="ECO:0000259" key="2">
    <source>
        <dbReference type="Pfam" id="PF00501"/>
    </source>
</evidence>
<dbReference type="SUPFAM" id="SSF56801">
    <property type="entry name" value="Acetyl-CoA synthetase-like"/>
    <property type="match status" value="1"/>
</dbReference>
<reference evidence="3 4" key="1">
    <citation type="submission" date="2024-01" db="EMBL/GenBank/DDBJ databases">
        <title>A draft genome for the cacao thread blight pathogen Marasmiellus scandens.</title>
        <authorList>
            <person name="Baruah I.K."/>
            <person name="Leung J."/>
            <person name="Bukari Y."/>
            <person name="Amoako-Attah I."/>
            <person name="Meinhardt L.W."/>
            <person name="Bailey B.A."/>
            <person name="Cohen S.P."/>
        </authorList>
    </citation>
    <scope>NUCLEOTIDE SEQUENCE [LARGE SCALE GENOMIC DNA]</scope>
    <source>
        <strain evidence="3 4">GH-19</strain>
    </source>
</reference>
<accession>A0ABR1JRP3</accession>
<dbReference type="PANTHER" id="PTHR43201:SF8">
    <property type="entry name" value="ACYL-COA SYNTHETASE FAMILY MEMBER 3"/>
    <property type="match status" value="1"/>
</dbReference>
<dbReference type="PANTHER" id="PTHR43201">
    <property type="entry name" value="ACYL-COA SYNTHETASE"/>
    <property type="match status" value="1"/>
</dbReference>
<comment type="similarity">
    <text evidence="1">Belongs to the ATP-dependent AMP-binding enzyme family.</text>
</comment>
<gene>
    <name evidence="3" type="ORF">VKT23_005944</name>
</gene>
<dbReference type="Pfam" id="PF00501">
    <property type="entry name" value="AMP-binding"/>
    <property type="match status" value="1"/>
</dbReference>
<feature type="domain" description="AMP-dependent synthetase/ligase" evidence="2">
    <location>
        <begin position="23"/>
        <end position="359"/>
    </location>
</feature>